<dbReference type="RefSeq" id="WP_062219054.1">
    <property type="nucleotide sequence ID" value="NZ_CP012023.1"/>
</dbReference>
<dbReference type="PATRIC" id="fig|1397108.4.peg.2323"/>
<dbReference type="AlphaFoldDB" id="A0A0P0ABR9"/>
<dbReference type="OrthoDB" id="7876494at2"/>
<accession>A0A0P0ABR9</accession>
<proteinExistence type="predicted"/>
<evidence type="ECO:0000313" key="2">
    <source>
        <dbReference type="Proteomes" id="UP000064920"/>
    </source>
</evidence>
<dbReference type="EMBL" id="CP012023">
    <property type="protein sequence ID" value="ALI56220.1"/>
    <property type="molecule type" value="Genomic_DNA"/>
</dbReference>
<organism evidence="1 2">
    <name type="scientific">Celeribacter marinus</name>
    <dbReference type="NCBI Taxonomy" id="1397108"/>
    <lineage>
        <taxon>Bacteria</taxon>
        <taxon>Pseudomonadati</taxon>
        <taxon>Pseudomonadota</taxon>
        <taxon>Alphaproteobacteria</taxon>
        <taxon>Rhodobacterales</taxon>
        <taxon>Roseobacteraceae</taxon>
        <taxon>Celeribacter</taxon>
    </lineage>
</organism>
<dbReference type="KEGG" id="cmar:IMCC12053_2273"/>
<gene>
    <name evidence="1" type="ORF">IMCC12053_2273</name>
</gene>
<dbReference type="STRING" id="1397108.IMCC12053_2273"/>
<sequence length="54" mass="5927">MIVIVLSIIGVIVGWRTATKRKGDLMDKLQYGAAYFLAFAVAGVIITVIVDRFI</sequence>
<keyword evidence="2" id="KW-1185">Reference proteome</keyword>
<name>A0A0P0ABR9_9RHOB</name>
<dbReference type="Proteomes" id="UP000064920">
    <property type="component" value="Chromosome"/>
</dbReference>
<protein>
    <submittedName>
        <fullName evidence="1">Uncharacterized protein</fullName>
    </submittedName>
</protein>
<evidence type="ECO:0000313" key="1">
    <source>
        <dbReference type="EMBL" id="ALI56220.1"/>
    </source>
</evidence>
<reference evidence="1 2" key="1">
    <citation type="submission" date="2015-05" db="EMBL/GenBank/DDBJ databases">
        <authorList>
            <person name="Wang D.B."/>
            <person name="Wang M."/>
        </authorList>
    </citation>
    <scope>NUCLEOTIDE SEQUENCE [LARGE SCALE GENOMIC DNA]</scope>
    <source>
        <strain evidence="1 2">IMCC 12053</strain>
    </source>
</reference>